<keyword evidence="2" id="KW-1185">Reference proteome</keyword>
<keyword evidence="1" id="KW-0347">Helicase</keyword>
<organism evidence="1 2">
    <name type="scientific">Leucogyrophana mollusca</name>
    <dbReference type="NCBI Taxonomy" id="85980"/>
    <lineage>
        <taxon>Eukaryota</taxon>
        <taxon>Fungi</taxon>
        <taxon>Dikarya</taxon>
        <taxon>Basidiomycota</taxon>
        <taxon>Agaricomycotina</taxon>
        <taxon>Agaricomycetes</taxon>
        <taxon>Agaricomycetidae</taxon>
        <taxon>Boletales</taxon>
        <taxon>Boletales incertae sedis</taxon>
        <taxon>Leucogyrophana</taxon>
    </lineage>
</organism>
<name>A0ACB8BQA7_9AGAM</name>
<keyword evidence="1" id="KW-0547">Nucleotide-binding</keyword>
<evidence type="ECO:0000313" key="2">
    <source>
        <dbReference type="Proteomes" id="UP000790709"/>
    </source>
</evidence>
<keyword evidence="1" id="KW-0378">Hydrolase</keyword>
<gene>
    <name evidence="1" type="ORF">BV22DRAFT_1006503</name>
</gene>
<sequence>MPSASTPFRSRTPDFVRAGASVPSSSASTSTSTALSQNTTTANSSIVQVIEDESHSIHNSPEEILVPDSDDGYWDAVGPPPGPQHESESQVATTSSALTVVGSEPATATACRVDSTASPYYPEVISVLKGRFNLDSFRKNQLEAINATLDGKDVFVLMPTGGGKSLCYQLPAVCKTGRTQGVTFVFSPLVALISDQVAALRGKKIDARCLGSAATSSEEAWDTARRLRSAQKPDIVYITPEKLQESNQVQSILTELYEGKLLARFVVDEAHVIASWGRDFRDAYAMLHVLRERYPDVPIMALTATANKSTIQDIVNSLSLRDPVTLTQSFNRSNLHYEVREKPGTKKKSIQMVAAYIQSQHHNDTGIVYCFSRNDCEEVAQQLRADYSLSARHYHAGLDSKEREATQVDWQSKKFNIIVATIAFGMGIDKADVRFVIHHTIPKSMDGYYQETGRAGRDGQPSDCVLFYAYKDATALLGMIRSDRDRTLPAAEKNRLEEELRNVVGYCSNSVDCRRSLVLSHFGEVFDAKDCHKSCDNCCKGGKAKEQDYTPDGLNAIHLFNQMSASANHFTLNQLKDVYRGSKNQKVRGLGHEKLSLFGAGRHLDSDTIDRLLTAMMTLNIFCVDRVVVSGWTQDYLQLGRGAKECTDGKLKIVLKFRVDDTGTALSMSRPSKKKTITSRRGAQNGKQKVLEQQQYASLYQDDDDEVDQFSDFERIKDADDNSFVPVASSSQAPSGRPNQEEFAPDSLASDGMTDEQRLFSDLKALRQQAGIAYQVPVDDIFDDAALELIAVLRPTGMPPPSHSPPAIYLTGSHSSRSRCV</sequence>
<dbReference type="Proteomes" id="UP000790709">
    <property type="component" value="Unassembled WGS sequence"/>
</dbReference>
<reference evidence="1" key="1">
    <citation type="journal article" date="2021" name="New Phytol.">
        <title>Evolutionary innovations through gain and loss of genes in the ectomycorrhizal Boletales.</title>
        <authorList>
            <person name="Wu G."/>
            <person name="Miyauchi S."/>
            <person name="Morin E."/>
            <person name="Kuo A."/>
            <person name="Drula E."/>
            <person name="Varga T."/>
            <person name="Kohler A."/>
            <person name="Feng B."/>
            <person name="Cao Y."/>
            <person name="Lipzen A."/>
            <person name="Daum C."/>
            <person name="Hundley H."/>
            <person name="Pangilinan J."/>
            <person name="Johnson J."/>
            <person name="Barry K."/>
            <person name="LaButti K."/>
            <person name="Ng V."/>
            <person name="Ahrendt S."/>
            <person name="Min B."/>
            <person name="Choi I.G."/>
            <person name="Park H."/>
            <person name="Plett J.M."/>
            <person name="Magnuson J."/>
            <person name="Spatafora J.W."/>
            <person name="Nagy L.G."/>
            <person name="Henrissat B."/>
            <person name="Grigoriev I.V."/>
            <person name="Yang Z.L."/>
            <person name="Xu J."/>
            <person name="Martin F.M."/>
        </authorList>
    </citation>
    <scope>NUCLEOTIDE SEQUENCE</scope>
    <source>
        <strain evidence="1">KUC20120723A-06</strain>
    </source>
</reference>
<proteinExistence type="predicted"/>
<dbReference type="EMBL" id="MU266362">
    <property type="protein sequence ID" value="KAH7927701.1"/>
    <property type="molecule type" value="Genomic_DNA"/>
</dbReference>
<protein>
    <submittedName>
        <fullName evidence="1">ATP-dependent DNA helicase</fullName>
    </submittedName>
</protein>
<comment type="caution">
    <text evidence="1">The sequence shown here is derived from an EMBL/GenBank/DDBJ whole genome shotgun (WGS) entry which is preliminary data.</text>
</comment>
<accession>A0ACB8BQA7</accession>
<evidence type="ECO:0000313" key="1">
    <source>
        <dbReference type="EMBL" id="KAH7927701.1"/>
    </source>
</evidence>
<keyword evidence="1" id="KW-0067">ATP-binding</keyword>